<comment type="caution">
    <text evidence="1">The sequence shown here is derived from an EMBL/GenBank/DDBJ whole genome shotgun (WGS) entry which is preliminary data.</text>
</comment>
<evidence type="ECO:0000313" key="2">
    <source>
        <dbReference type="Proteomes" id="UP000004846"/>
    </source>
</evidence>
<dbReference type="Proteomes" id="UP000004846">
    <property type="component" value="Unassembled WGS sequence"/>
</dbReference>
<gene>
    <name evidence="1" type="ORF">HMPREF9498_02088</name>
</gene>
<protein>
    <recommendedName>
        <fullName evidence="3">Phage head-tail adaptor</fullName>
    </recommendedName>
</protein>
<dbReference type="EMBL" id="AEBR01000067">
    <property type="protein sequence ID" value="EFM82361.1"/>
    <property type="molecule type" value="Genomic_DNA"/>
</dbReference>
<evidence type="ECO:0008006" key="3">
    <source>
        <dbReference type="Google" id="ProtNLM"/>
    </source>
</evidence>
<accession>A0A125W4X9</accession>
<organism evidence="1 2">
    <name type="scientific">Enterococcus faecalis TX4248</name>
    <dbReference type="NCBI Taxonomy" id="749495"/>
    <lineage>
        <taxon>Bacteria</taxon>
        <taxon>Bacillati</taxon>
        <taxon>Bacillota</taxon>
        <taxon>Bacilli</taxon>
        <taxon>Lactobacillales</taxon>
        <taxon>Enterococcaceae</taxon>
        <taxon>Enterococcus</taxon>
    </lineage>
</organism>
<name>A0A125W4X9_ENTFL</name>
<sequence>MRYLDEITFVKKSSESHYDPNSGEWIEEEPFRKTADVNATDIGTDRSITIFGSIKEGAKVIRTQPLFVIPEFDYIEFEDKTWEVITSRVPALRNSLIIQEVIIDGKKSSKN</sequence>
<evidence type="ECO:0000313" key="1">
    <source>
        <dbReference type="EMBL" id="EFM82361.1"/>
    </source>
</evidence>
<dbReference type="HOGENOM" id="CLU_174663_0_0_9"/>
<proteinExistence type="predicted"/>
<dbReference type="AlphaFoldDB" id="A0A125W4X9"/>
<dbReference type="RefSeq" id="WP_002402383.1">
    <property type="nucleotide sequence ID" value="NZ_GL454464.1"/>
</dbReference>
<reference evidence="1 2" key="1">
    <citation type="submission" date="2010-07" db="EMBL/GenBank/DDBJ databases">
        <authorList>
            <person name="Sid Ahmed O."/>
        </authorList>
    </citation>
    <scope>NUCLEOTIDE SEQUENCE [LARGE SCALE GENOMIC DNA]</scope>
    <source>
        <strain evidence="1 2">TX4248</strain>
    </source>
</reference>